<feature type="binding site" description="axial binding residue" evidence="9">
    <location>
        <position position="211"/>
    </location>
    <ligand>
        <name>heme</name>
        <dbReference type="ChEBI" id="CHEBI:30413"/>
    </ligand>
    <ligandPart>
        <name>Fe</name>
        <dbReference type="ChEBI" id="CHEBI:18248"/>
    </ligandPart>
</feature>
<dbReference type="PRINTS" id="PR00463">
    <property type="entry name" value="EP450I"/>
</dbReference>
<evidence type="ECO:0000313" key="11">
    <source>
        <dbReference type="Proteomes" id="UP001195769"/>
    </source>
</evidence>
<dbReference type="InterPro" id="IPR036396">
    <property type="entry name" value="Cyt_P450_sf"/>
</dbReference>
<evidence type="ECO:0000256" key="2">
    <source>
        <dbReference type="ARBA" id="ARBA00005179"/>
    </source>
</evidence>
<dbReference type="GO" id="GO:0004497">
    <property type="term" value="F:monooxygenase activity"/>
    <property type="evidence" value="ECO:0007669"/>
    <property type="project" value="UniProtKB-KW"/>
</dbReference>
<proteinExistence type="inferred from homology"/>
<evidence type="ECO:0000256" key="1">
    <source>
        <dbReference type="ARBA" id="ARBA00001971"/>
    </source>
</evidence>
<dbReference type="AlphaFoldDB" id="A0AAD4HCC0"/>
<comment type="caution">
    <text evidence="10">The sequence shown here is derived from an EMBL/GenBank/DDBJ whole genome shotgun (WGS) entry which is preliminary data.</text>
</comment>
<dbReference type="EMBL" id="JABBWK010000299">
    <property type="protein sequence ID" value="KAG1885911.1"/>
    <property type="molecule type" value="Genomic_DNA"/>
</dbReference>
<reference evidence="10" key="1">
    <citation type="journal article" date="2020" name="New Phytol.">
        <title>Comparative genomics reveals dynamic genome evolution in host specialist ectomycorrhizal fungi.</title>
        <authorList>
            <person name="Lofgren L.A."/>
            <person name="Nguyen N.H."/>
            <person name="Vilgalys R."/>
            <person name="Ruytinx J."/>
            <person name="Liao H.L."/>
            <person name="Branco S."/>
            <person name="Kuo A."/>
            <person name="LaButti K."/>
            <person name="Lipzen A."/>
            <person name="Andreopoulos W."/>
            <person name="Pangilinan J."/>
            <person name="Riley R."/>
            <person name="Hundley H."/>
            <person name="Na H."/>
            <person name="Barry K."/>
            <person name="Grigoriev I.V."/>
            <person name="Stajich J.E."/>
            <person name="Kennedy P.G."/>
        </authorList>
    </citation>
    <scope>NUCLEOTIDE SEQUENCE</scope>
    <source>
        <strain evidence="10">FC203</strain>
    </source>
</reference>
<evidence type="ECO:0000256" key="4">
    <source>
        <dbReference type="ARBA" id="ARBA00022617"/>
    </source>
</evidence>
<dbReference type="Pfam" id="PF00067">
    <property type="entry name" value="p450"/>
    <property type="match status" value="1"/>
</dbReference>
<keyword evidence="11" id="KW-1185">Reference proteome</keyword>
<comment type="pathway">
    <text evidence="2">Secondary metabolite biosynthesis.</text>
</comment>
<comment type="similarity">
    <text evidence="3">Belongs to the cytochrome P450 family.</text>
</comment>
<comment type="cofactor">
    <cofactor evidence="1 9">
        <name>heme</name>
        <dbReference type="ChEBI" id="CHEBI:30413"/>
    </cofactor>
</comment>
<dbReference type="PANTHER" id="PTHR46300">
    <property type="entry name" value="P450, PUTATIVE (EUROFUNG)-RELATED-RELATED"/>
    <property type="match status" value="1"/>
</dbReference>
<evidence type="ECO:0000256" key="7">
    <source>
        <dbReference type="ARBA" id="ARBA00023004"/>
    </source>
</evidence>
<evidence type="ECO:0000256" key="6">
    <source>
        <dbReference type="ARBA" id="ARBA00023002"/>
    </source>
</evidence>
<dbReference type="InterPro" id="IPR050364">
    <property type="entry name" value="Cytochrome_P450_fung"/>
</dbReference>
<protein>
    <submittedName>
        <fullName evidence="10">Cytochrome P450</fullName>
    </submittedName>
</protein>
<keyword evidence="6" id="KW-0560">Oxidoreductase</keyword>
<dbReference type="PANTHER" id="PTHR46300:SF5">
    <property type="entry name" value="CYTOCHROME P450"/>
    <property type="match status" value="1"/>
</dbReference>
<dbReference type="SUPFAM" id="SSF48264">
    <property type="entry name" value="Cytochrome P450"/>
    <property type="match status" value="1"/>
</dbReference>
<dbReference type="InterPro" id="IPR002401">
    <property type="entry name" value="Cyt_P450_E_grp-I"/>
</dbReference>
<dbReference type="InterPro" id="IPR001128">
    <property type="entry name" value="Cyt_P450"/>
</dbReference>
<keyword evidence="8" id="KW-0503">Monooxygenase</keyword>
<evidence type="ECO:0000256" key="8">
    <source>
        <dbReference type="ARBA" id="ARBA00023033"/>
    </source>
</evidence>
<evidence type="ECO:0000256" key="9">
    <source>
        <dbReference type="PIRSR" id="PIRSR602401-1"/>
    </source>
</evidence>
<gene>
    <name evidence="10" type="ORF">F5891DRAFT_1085197</name>
</gene>
<evidence type="ECO:0000256" key="3">
    <source>
        <dbReference type="ARBA" id="ARBA00010617"/>
    </source>
</evidence>
<dbReference type="GO" id="GO:0005506">
    <property type="term" value="F:iron ion binding"/>
    <property type="evidence" value="ECO:0007669"/>
    <property type="project" value="InterPro"/>
</dbReference>
<keyword evidence="7 9" id="KW-0408">Iron</keyword>
<sequence length="262" mass="29732">MFTTFPFLEKLPSWCFSAHSLIGHSRELSQHLLNEPFNEVKAQVANGTASRSLITDFLSQPHDDADKDIMKPVAFTSATILQTFLLAMVLYPDVQVRARAEIDQVVRHDKMPCLNDRASLPYIDAILCEVMRWYPITPLGFARATLDDDVYDGHSIPKGTVVMVNQWALSRDEDIFPDASRFDPSCHLTVDRKLKSPVVNHFAFGHSRHICPGKLINHLSVLIMTNSLGRSLVCREQYVDCGCLHTRCLAHRSCQRLKQRQD</sequence>
<keyword evidence="5 9" id="KW-0479">Metal-binding</keyword>
<dbReference type="Proteomes" id="UP001195769">
    <property type="component" value="Unassembled WGS sequence"/>
</dbReference>
<organism evidence="10 11">
    <name type="scientific">Suillus fuscotomentosus</name>
    <dbReference type="NCBI Taxonomy" id="1912939"/>
    <lineage>
        <taxon>Eukaryota</taxon>
        <taxon>Fungi</taxon>
        <taxon>Dikarya</taxon>
        <taxon>Basidiomycota</taxon>
        <taxon>Agaricomycotina</taxon>
        <taxon>Agaricomycetes</taxon>
        <taxon>Agaricomycetidae</taxon>
        <taxon>Boletales</taxon>
        <taxon>Suillineae</taxon>
        <taxon>Suillaceae</taxon>
        <taxon>Suillus</taxon>
    </lineage>
</organism>
<dbReference type="RefSeq" id="XP_041216497.1">
    <property type="nucleotide sequence ID" value="XM_041363464.1"/>
</dbReference>
<evidence type="ECO:0000256" key="5">
    <source>
        <dbReference type="ARBA" id="ARBA00022723"/>
    </source>
</evidence>
<dbReference type="Gene3D" id="1.10.630.10">
    <property type="entry name" value="Cytochrome P450"/>
    <property type="match status" value="1"/>
</dbReference>
<evidence type="ECO:0000313" key="10">
    <source>
        <dbReference type="EMBL" id="KAG1885911.1"/>
    </source>
</evidence>
<keyword evidence="4 9" id="KW-0349">Heme</keyword>
<dbReference type="GO" id="GO:0016705">
    <property type="term" value="F:oxidoreductase activity, acting on paired donors, with incorporation or reduction of molecular oxygen"/>
    <property type="evidence" value="ECO:0007669"/>
    <property type="project" value="InterPro"/>
</dbReference>
<dbReference type="GeneID" id="64657762"/>
<accession>A0AAD4HCC0</accession>
<dbReference type="GO" id="GO:0020037">
    <property type="term" value="F:heme binding"/>
    <property type="evidence" value="ECO:0007669"/>
    <property type="project" value="InterPro"/>
</dbReference>
<name>A0AAD4HCC0_9AGAM</name>